<reference evidence="2" key="1">
    <citation type="submission" date="2021-02" db="EMBL/GenBank/DDBJ databases">
        <authorList>
            <person name="Nowell W R."/>
        </authorList>
    </citation>
    <scope>NUCLEOTIDE SEQUENCE</scope>
</reference>
<feature type="non-terminal residue" evidence="2">
    <location>
        <position position="70"/>
    </location>
</feature>
<feature type="non-terminal residue" evidence="2">
    <location>
        <position position="1"/>
    </location>
</feature>
<evidence type="ECO:0000313" key="3">
    <source>
        <dbReference type="EMBL" id="CAF4496540.1"/>
    </source>
</evidence>
<proteinExistence type="predicted"/>
<evidence type="ECO:0000256" key="1">
    <source>
        <dbReference type="SAM" id="MobiDB-lite"/>
    </source>
</evidence>
<dbReference type="EMBL" id="CAJOBC010105240">
    <property type="protein sequence ID" value="CAF4496540.1"/>
    <property type="molecule type" value="Genomic_DNA"/>
</dbReference>
<dbReference type="Proteomes" id="UP000681722">
    <property type="component" value="Unassembled WGS sequence"/>
</dbReference>
<evidence type="ECO:0000313" key="4">
    <source>
        <dbReference type="Proteomes" id="UP000663829"/>
    </source>
</evidence>
<accession>A0A816BRI5</accession>
<comment type="caution">
    <text evidence="2">The sequence shown here is derived from an EMBL/GenBank/DDBJ whole genome shotgun (WGS) entry which is preliminary data.</text>
</comment>
<dbReference type="EMBL" id="CAJNOQ010038433">
    <property type="protein sequence ID" value="CAF1612519.1"/>
    <property type="molecule type" value="Genomic_DNA"/>
</dbReference>
<name>A0A816BRI5_9BILA</name>
<organism evidence="2 4">
    <name type="scientific">Didymodactylos carnosus</name>
    <dbReference type="NCBI Taxonomy" id="1234261"/>
    <lineage>
        <taxon>Eukaryota</taxon>
        <taxon>Metazoa</taxon>
        <taxon>Spiralia</taxon>
        <taxon>Gnathifera</taxon>
        <taxon>Rotifera</taxon>
        <taxon>Eurotatoria</taxon>
        <taxon>Bdelloidea</taxon>
        <taxon>Philodinida</taxon>
        <taxon>Philodinidae</taxon>
        <taxon>Didymodactylos</taxon>
    </lineage>
</organism>
<gene>
    <name evidence="2" type="ORF">GPM918_LOCUS43185</name>
    <name evidence="3" type="ORF">SRO942_LOCUS44604</name>
</gene>
<feature type="compositionally biased region" description="Polar residues" evidence="1">
    <location>
        <begin position="49"/>
        <end position="60"/>
    </location>
</feature>
<feature type="region of interest" description="Disordered" evidence="1">
    <location>
        <begin position="49"/>
        <end position="70"/>
    </location>
</feature>
<sequence>LFQSKNELIAGEILRLCTKDKLRLPTEFDDTTATYVVDFSFETSTDGIPNFGDNEQQSVVANRDDDFHVN</sequence>
<keyword evidence="4" id="KW-1185">Reference proteome</keyword>
<evidence type="ECO:0000313" key="2">
    <source>
        <dbReference type="EMBL" id="CAF1612519.1"/>
    </source>
</evidence>
<dbReference type="Proteomes" id="UP000663829">
    <property type="component" value="Unassembled WGS sequence"/>
</dbReference>
<protein>
    <submittedName>
        <fullName evidence="2">Uncharacterized protein</fullName>
    </submittedName>
</protein>
<dbReference type="AlphaFoldDB" id="A0A816BRI5"/>